<dbReference type="EMBL" id="QJHL01000001">
    <property type="protein sequence ID" value="PXY46055.1"/>
    <property type="molecule type" value="Genomic_DNA"/>
</dbReference>
<protein>
    <submittedName>
        <fullName evidence="1">Uncharacterized protein</fullName>
    </submittedName>
</protein>
<reference evidence="1 2" key="1">
    <citation type="submission" date="2018-05" db="EMBL/GenBank/DDBJ databases">
        <title>Flavobacterium sp. strain IMCC34758, incomplete genome.</title>
        <authorList>
            <person name="Joung Y."/>
        </authorList>
    </citation>
    <scope>NUCLEOTIDE SEQUENCE [LARGE SCALE GENOMIC DNA]</scope>
    <source>
        <strain evidence="1 2">IMCC34758</strain>
    </source>
</reference>
<dbReference type="AlphaFoldDB" id="A0A2V4C4E5"/>
<proteinExistence type="predicted"/>
<accession>A0A2V4C4E5</accession>
<gene>
    <name evidence="1" type="ORF">DMB68_02375</name>
</gene>
<sequence length="180" mass="21304">MLWILAFIFINKSYGQKTPVFENKRHIGYINEKTDYDCNNCYFLDSIIILKKRIIIKEPVYVQGRIESDSVKGYFANQYSFVISNFKKNISIIKFNSTSNGNSYWLYVTIKNNYLFIIKQLSYSNAVYKEEPVTKICTKKINKKILKPIDFYDFFENSLDQNCHFCSITLSVEECVKMFQ</sequence>
<evidence type="ECO:0000313" key="1">
    <source>
        <dbReference type="EMBL" id="PXY46055.1"/>
    </source>
</evidence>
<keyword evidence="2" id="KW-1185">Reference proteome</keyword>
<evidence type="ECO:0000313" key="2">
    <source>
        <dbReference type="Proteomes" id="UP000247681"/>
    </source>
</evidence>
<dbReference type="Proteomes" id="UP000247681">
    <property type="component" value="Unassembled WGS sequence"/>
</dbReference>
<name>A0A2V4C4E5_9FLAO</name>
<comment type="caution">
    <text evidence="1">The sequence shown here is derived from an EMBL/GenBank/DDBJ whole genome shotgun (WGS) entry which is preliminary data.</text>
</comment>
<organism evidence="1 2">
    <name type="scientific">Flavobacterium hydrophilum</name>
    <dbReference type="NCBI Taxonomy" id="2211445"/>
    <lineage>
        <taxon>Bacteria</taxon>
        <taxon>Pseudomonadati</taxon>
        <taxon>Bacteroidota</taxon>
        <taxon>Flavobacteriia</taxon>
        <taxon>Flavobacteriales</taxon>
        <taxon>Flavobacteriaceae</taxon>
        <taxon>Flavobacterium</taxon>
    </lineage>
</organism>